<keyword evidence="4 5" id="KW-0472">Membrane</keyword>
<dbReference type="Pfam" id="PF03372">
    <property type="entry name" value="Exo_endo_phos"/>
    <property type="match status" value="1"/>
</dbReference>
<feature type="domain" description="Endonuclease/exonuclease/phosphatase" evidence="6">
    <location>
        <begin position="160"/>
        <end position="368"/>
    </location>
</feature>
<protein>
    <submittedName>
        <fullName evidence="7">Endonuclease/exonuclease/phosphatase</fullName>
    </submittedName>
</protein>
<evidence type="ECO:0000313" key="8">
    <source>
        <dbReference type="Proteomes" id="UP000233727"/>
    </source>
</evidence>
<gene>
    <name evidence="7" type="ORF">CQR47_0446</name>
</gene>
<feature type="transmembrane region" description="Helical" evidence="5">
    <location>
        <begin position="110"/>
        <end position="128"/>
    </location>
</feature>
<sequence length="378" mass="40590">MVRLSATVGGRSRITVVRIHVVRIYDKENGDVMAGTPNSSAPAVKPKRKRVLSGVLAGLLMIVAVLGTIARALPADLQSLPYVPVVVSLTPWFVPLAVVALLLALFSNRWFVALIALACVAAQVWWQAPFFRSQAALSQDAVTAVGQAHAVTGDHYARVMTLNVFKGQADPQAVVDLVRDERVEVLALQETTDAFVKQLEADGIGDYLPYSQVSSSDGVYGNGLWSAVALDDPVDDEVHSSASFMPAGTVDMGGVQVRFISVHTTSPQPGYWSQWNRALNELSLMQQKTGTAYVMMGDFNATYDHAAFRDILGSRFSDATRQTGHGLVFTWPANHTGVPAFAGIDHILIDQGMVVGQVQSKHVTGSDHAALLATLQVA</sequence>
<dbReference type="GO" id="GO:0004527">
    <property type="term" value="F:exonuclease activity"/>
    <property type="evidence" value="ECO:0007669"/>
    <property type="project" value="UniProtKB-KW"/>
</dbReference>
<evidence type="ECO:0000256" key="3">
    <source>
        <dbReference type="ARBA" id="ARBA00022989"/>
    </source>
</evidence>
<evidence type="ECO:0000256" key="2">
    <source>
        <dbReference type="ARBA" id="ARBA00022692"/>
    </source>
</evidence>
<dbReference type="InterPro" id="IPR005135">
    <property type="entry name" value="Endo/exonuclease/phosphatase"/>
</dbReference>
<dbReference type="GO" id="GO:0005524">
    <property type="term" value="F:ATP binding"/>
    <property type="evidence" value="ECO:0007669"/>
    <property type="project" value="InterPro"/>
</dbReference>
<dbReference type="SUPFAM" id="SSF90123">
    <property type="entry name" value="ABC transporter transmembrane region"/>
    <property type="match status" value="1"/>
</dbReference>
<dbReference type="InterPro" id="IPR036640">
    <property type="entry name" value="ABC1_TM_sf"/>
</dbReference>
<evidence type="ECO:0000256" key="5">
    <source>
        <dbReference type="SAM" id="Phobius"/>
    </source>
</evidence>
<keyword evidence="7" id="KW-0255">Endonuclease</keyword>
<evidence type="ECO:0000256" key="4">
    <source>
        <dbReference type="ARBA" id="ARBA00023136"/>
    </source>
</evidence>
<feature type="transmembrane region" description="Helical" evidence="5">
    <location>
        <begin position="51"/>
        <end position="70"/>
    </location>
</feature>
<accession>A0A2N3QMV4</accession>
<dbReference type="AlphaFoldDB" id="A0A2N3QMV4"/>
<reference evidence="7 8" key="1">
    <citation type="submission" date="2017-10" db="EMBL/GenBank/DDBJ databases">
        <title>Bifidobacterium genomics.</title>
        <authorList>
            <person name="Lugli G.A."/>
            <person name="Milani C."/>
            <person name="Mancabelli L."/>
        </authorList>
    </citation>
    <scope>NUCLEOTIDE SEQUENCE [LARGE SCALE GENOMIC DNA]</scope>
    <source>
        <strain evidence="7 8">1542B</strain>
    </source>
</reference>
<feature type="transmembrane region" description="Helical" evidence="5">
    <location>
        <begin position="82"/>
        <end position="103"/>
    </location>
</feature>
<keyword evidence="7" id="KW-0269">Exonuclease</keyword>
<keyword evidence="3 5" id="KW-1133">Transmembrane helix</keyword>
<evidence type="ECO:0000259" key="6">
    <source>
        <dbReference type="Pfam" id="PF03372"/>
    </source>
</evidence>
<dbReference type="SUPFAM" id="SSF56219">
    <property type="entry name" value="DNase I-like"/>
    <property type="match status" value="1"/>
</dbReference>
<evidence type="ECO:0000256" key="1">
    <source>
        <dbReference type="ARBA" id="ARBA00004651"/>
    </source>
</evidence>
<keyword evidence="7" id="KW-0378">Hydrolase</keyword>
<comment type="subcellular location">
    <subcellularLocation>
        <location evidence="1">Cell membrane</location>
        <topology evidence="1">Multi-pass membrane protein</topology>
    </subcellularLocation>
</comment>
<organism evidence="7 8">
    <name type="scientific">Bifidobacterium thermophilum</name>
    <dbReference type="NCBI Taxonomy" id="33905"/>
    <lineage>
        <taxon>Bacteria</taxon>
        <taxon>Bacillati</taxon>
        <taxon>Actinomycetota</taxon>
        <taxon>Actinomycetes</taxon>
        <taxon>Bifidobacteriales</taxon>
        <taxon>Bifidobacteriaceae</taxon>
        <taxon>Bifidobacterium</taxon>
    </lineage>
</organism>
<dbReference type="GO" id="GO:0004519">
    <property type="term" value="F:endonuclease activity"/>
    <property type="evidence" value="ECO:0007669"/>
    <property type="project" value="UniProtKB-KW"/>
</dbReference>
<dbReference type="Gene3D" id="3.60.10.10">
    <property type="entry name" value="Endonuclease/exonuclease/phosphatase"/>
    <property type="match status" value="1"/>
</dbReference>
<dbReference type="GO" id="GO:0005886">
    <property type="term" value="C:plasma membrane"/>
    <property type="evidence" value="ECO:0007669"/>
    <property type="project" value="UniProtKB-SubCell"/>
</dbReference>
<name>A0A2N3QMV4_9BIFI</name>
<keyword evidence="2 5" id="KW-0812">Transmembrane</keyword>
<evidence type="ECO:0000313" key="7">
    <source>
        <dbReference type="EMBL" id="PKU92962.1"/>
    </source>
</evidence>
<dbReference type="InterPro" id="IPR036691">
    <property type="entry name" value="Endo/exonu/phosph_ase_sf"/>
</dbReference>
<dbReference type="STRING" id="33905.BTHE_0866"/>
<proteinExistence type="predicted"/>
<keyword evidence="7" id="KW-0540">Nuclease</keyword>
<dbReference type="Proteomes" id="UP000233727">
    <property type="component" value="Unassembled WGS sequence"/>
</dbReference>
<dbReference type="EMBL" id="PCGY01000010">
    <property type="protein sequence ID" value="PKU92962.1"/>
    <property type="molecule type" value="Genomic_DNA"/>
</dbReference>
<comment type="caution">
    <text evidence="7">The sequence shown here is derived from an EMBL/GenBank/DDBJ whole genome shotgun (WGS) entry which is preliminary data.</text>
</comment>